<dbReference type="EMBL" id="JANRMI010000002">
    <property type="protein sequence ID" value="MDG0816320.1"/>
    <property type="molecule type" value="Genomic_DNA"/>
</dbReference>
<dbReference type="RefSeq" id="WP_277577798.1">
    <property type="nucleotide sequence ID" value="NZ_JANRMI010000002.1"/>
</dbReference>
<evidence type="ECO:0000256" key="1">
    <source>
        <dbReference type="SAM" id="SignalP"/>
    </source>
</evidence>
<proteinExistence type="predicted"/>
<comment type="caution">
    <text evidence="2">The sequence shown here is derived from an EMBL/GenBank/DDBJ whole genome shotgun (WGS) entry which is preliminary data.</text>
</comment>
<dbReference type="Proteomes" id="UP001152321">
    <property type="component" value="Unassembled WGS sequence"/>
</dbReference>
<evidence type="ECO:0000313" key="3">
    <source>
        <dbReference type="Proteomes" id="UP001152321"/>
    </source>
</evidence>
<organism evidence="2 3">
    <name type="scientific">Bdellovibrio svalbardensis</name>
    <dbReference type="NCBI Taxonomy" id="2972972"/>
    <lineage>
        <taxon>Bacteria</taxon>
        <taxon>Pseudomonadati</taxon>
        <taxon>Bdellovibrionota</taxon>
        <taxon>Bdellovibrionia</taxon>
        <taxon>Bdellovibrionales</taxon>
        <taxon>Pseudobdellovibrionaceae</taxon>
        <taxon>Bdellovibrio</taxon>
    </lineage>
</organism>
<feature type="chain" id="PRO_5047098664" evidence="1">
    <location>
        <begin position="20"/>
        <end position="155"/>
    </location>
</feature>
<reference evidence="2" key="1">
    <citation type="submission" date="2022-08" db="EMBL/GenBank/DDBJ databases">
        <title>Novel Bdellovibrio Species Isolated from Svalbard: Designation Bdellovibrio svalbardensis.</title>
        <authorList>
            <person name="Mitchell R.J."/>
            <person name="Choi S.Y."/>
        </authorList>
    </citation>
    <scope>NUCLEOTIDE SEQUENCE</scope>
    <source>
        <strain evidence="2">PAP01</strain>
    </source>
</reference>
<feature type="signal peptide" evidence="1">
    <location>
        <begin position="1"/>
        <end position="19"/>
    </location>
</feature>
<name>A0ABT6DJB7_9BACT</name>
<sequence>MKKLFVGLLAFAMLSSAHAAKTSGTGQIGSGNVNISKEDFLDSYIVGKLAIEGPYYAVEFKVNAAGDRIVFRNGNMDEVSPNEDCVGNGISIKKNIMSLAVACKSMGGATLNFDINVEGLTKEALAKGAKVMVRSEATQGQWVPFNIIQRKKSFF</sequence>
<keyword evidence="1" id="KW-0732">Signal</keyword>
<keyword evidence="3" id="KW-1185">Reference proteome</keyword>
<protein>
    <submittedName>
        <fullName evidence="2">Uncharacterized protein</fullName>
    </submittedName>
</protein>
<evidence type="ECO:0000313" key="2">
    <source>
        <dbReference type="EMBL" id="MDG0816320.1"/>
    </source>
</evidence>
<gene>
    <name evidence="2" type="ORF">NWE73_08100</name>
</gene>
<accession>A0ABT6DJB7</accession>